<keyword evidence="1" id="KW-0472">Membrane</keyword>
<keyword evidence="1" id="KW-0812">Transmembrane</keyword>
<evidence type="ECO:0000313" key="3">
    <source>
        <dbReference type="EMBL" id="MBB6228183.1"/>
    </source>
</evidence>
<gene>
    <name evidence="3" type="ORF">FHS79_002368</name>
</gene>
<name>A0A841LB36_9SPHN</name>
<accession>A0A841LB36</accession>
<dbReference type="GO" id="GO:0003677">
    <property type="term" value="F:DNA binding"/>
    <property type="evidence" value="ECO:0007669"/>
    <property type="project" value="InterPro"/>
</dbReference>
<dbReference type="EMBL" id="JACIIV010000016">
    <property type="protein sequence ID" value="MBB6228183.1"/>
    <property type="molecule type" value="Genomic_DNA"/>
</dbReference>
<dbReference type="Proteomes" id="UP000538147">
    <property type="component" value="Unassembled WGS sequence"/>
</dbReference>
<evidence type="ECO:0000259" key="2">
    <source>
        <dbReference type="PROSITE" id="PS50930"/>
    </source>
</evidence>
<keyword evidence="1" id="KW-1133">Transmembrane helix</keyword>
<reference evidence="3 4" key="1">
    <citation type="submission" date="2020-08" db="EMBL/GenBank/DDBJ databases">
        <title>Genomic Encyclopedia of Type Strains, Phase IV (KMG-IV): sequencing the most valuable type-strain genomes for metagenomic binning, comparative biology and taxonomic classification.</title>
        <authorList>
            <person name="Goeker M."/>
        </authorList>
    </citation>
    <scope>NUCLEOTIDE SEQUENCE [LARGE SCALE GENOMIC DNA]</scope>
    <source>
        <strain evidence="3 4">DSM 102189</strain>
    </source>
</reference>
<evidence type="ECO:0000256" key="1">
    <source>
        <dbReference type="SAM" id="Phobius"/>
    </source>
</evidence>
<dbReference type="InterPro" id="IPR007492">
    <property type="entry name" value="LytTR_DNA-bd_dom"/>
</dbReference>
<dbReference type="Pfam" id="PF04397">
    <property type="entry name" value="LytTR"/>
    <property type="match status" value="1"/>
</dbReference>
<organism evidence="3 4">
    <name type="scientific">Polymorphobacter multimanifer</name>
    <dbReference type="NCBI Taxonomy" id="1070431"/>
    <lineage>
        <taxon>Bacteria</taxon>
        <taxon>Pseudomonadati</taxon>
        <taxon>Pseudomonadota</taxon>
        <taxon>Alphaproteobacteria</taxon>
        <taxon>Sphingomonadales</taxon>
        <taxon>Sphingosinicellaceae</taxon>
        <taxon>Polymorphobacter</taxon>
    </lineage>
</organism>
<dbReference type="RefSeq" id="WP_184200055.1">
    <property type="nucleotide sequence ID" value="NZ_BMOX01000101.1"/>
</dbReference>
<feature type="domain" description="HTH LytTR-type" evidence="2">
    <location>
        <begin position="159"/>
        <end position="251"/>
    </location>
</feature>
<feature type="transmembrane region" description="Helical" evidence="1">
    <location>
        <begin position="106"/>
        <end position="126"/>
    </location>
</feature>
<comment type="caution">
    <text evidence="3">The sequence shown here is derived from an EMBL/GenBank/DDBJ whole genome shotgun (WGS) entry which is preliminary data.</text>
</comment>
<evidence type="ECO:0000313" key="4">
    <source>
        <dbReference type="Proteomes" id="UP000538147"/>
    </source>
</evidence>
<protein>
    <recommendedName>
        <fullName evidence="2">HTH LytTR-type domain-containing protein</fullName>
    </recommendedName>
</protein>
<sequence>MESTRTPSPRVTTVASLAAVLACVLAGPFGTQVLPLPARALFWLLLIGWNSAKWWGWYSWVGERAEGRQEAITTAVLGAVLLNALLPVEIETAYRLVGMPLRLDWWALFVQAVLISASISAIAVVLRTPRASHSLPGQQVAAPPTERVPPLATRARIADLSDIRLVLAEDHYLRLVLADGRQPLLLHRFGDALEDLAPADGLQVSRSAWVASAMVRGAVRDGRRWKLVLHDGREVPVSASHLARVRARGWLRPTT</sequence>
<dbReference type="PROSITE" id="PS51257">
    <property type="entry name" value="PROKAR_LIPOPROTEIN"/>
    <property type="match status" value="1"/>
</dbReference>
<keyword evidence="4" id="KW-1185">Reference proteome</keyword>
<proteinExistence type="predicted"/>
<feature type="transmembrane region" description="Helical" evidence="1">
    <location>
        <begin position="70"/>
        <end position="86"/>
    </location>
</feature>
<feature type="transmembrane region" description="Helical" evidence="1">
    <location>
        <begin position="36"/>
        <end position="58"/>
    </location>
</feature>
<dbReference type="PROSITE" id="PS50930">
    <property type="entry name" value="HTH_LYTTR"/>
    <property type="match status" value="1"/>
</dbReference>
<dbReference type="AlphaFoldDB" id="A0A841LB36"/>
<dbReference type="SMART" id="SM00850">
    <property type="entry name" value="LytTR"/>
    <property type="match status" value="1"/>
</dbReference>